<keyword evidence="7" id="KW-0547">Nucleotide-binding</keyword>
<dbReference type="AlphaFoldDB" id="A0A9P0ZX53"/>
<dbReference type="OrthoDB" id="10251412at2759"/>
<accession>A0A9P0ZX53</accession>
<evidence type="ECO:0000256" key="1">
    <source>
        <dbReference type="ARBA" id="ARBA00001946"/>
    </source>
</evidence>
<sequence length="500" mass="56496">MISLSDVPSTSSILSTYTAFTTSAFLIRTVLTELKALANQFLPGDLLEKLSSKLGGLICNFSSQTIFVIDEQNGLIRNEIFEAAEIYLRTKLKPAAGRLKISQASRDKSISFIISRDEKITDTFGGAELIWELKVTASSSKKSEFDRSFSSESSTERKSFELSFNKKFSEIVISKYIPFVLERSKVIKEENKRVKLMAIGNYTDEVNLEHPSTFETLAMDPELKKEIIEDLDRFVSRRDYYRRVGKAWKRGYLLYGPPGTGKSSLIAAMANYLKFNIYELDLSCLRSNSDLQELLPTTKNKSILVVEDIDCSIDLQNRNNGDHSKQNNDQSHPQVTLSGILNFIDGLWSSCGDERIIVLTTNYKDRLDPALLRPGRMDMHILMSYCTPGGFRVLASNYHGLKDHPKFTDIDELLTEVNVTPAEIAEELMKSDQADVALEGLIKLLQKKKGACDELKVGGDIVTSNRTDIVVQHRAMRRLRMMKNKNKRRNGNMICSTFNN</sequence>
<dbReference type="GO" id="GO:0016887">
    <property type="term" value="F:ATP hydrolysis activity"/>
    <property type="evidence" value="ECO:0007669"/>
    <property type="project" value="InterPro"/>
</dbReference>
<evidence type="ECO:0000313" key="10">
    <source>
        <dbReference type="Proteomes" id="UP001152484"/>
    </source>
</evidence>
<dbReference type="EMBL" id="CAMAPE010000073">
    <property type="protein sequence ID" value="CAH9117321.1"/>
    <property type="molecule type" value="Genomic_DNA"/>
</dbReference>
<dbReference type="Pfam" id="PF14363">
    <property type="entry name" value="AAA_assoc"/>
    <property type="match status" value="1"/>
</dbReference>
<evidence type="ECO:0000256" key="6">
    <source>
        <dbReference type="ARBA" id="ARBA00049360"/>
    </source>
</evidence>
<dbReference type="InterPro" id="IPR003593">
    <property type="entry name" value="AAA+_ATPase"/>
</dbReference>
<comment type="caution">
    <text evidence="9">The sequence shown here is derived from an EMBL/GenBank/DDBJ whole genome shotgun (WGS) entry which is preliminary data.</text>
</comment>
<dbReference type="InterPro" id="IPR027417">
    <property type="entry name" value="P-loop_NTPase"/>
</dbReference>
<evidence type="ECO:0000256" key="7">
    <source>
        <dbReference type="RuleBase" id="RU003651"/>
    </source>
</evidence>
<proteinExistence type="inferred from homology"/>
<evidence type="ECO:0000259" key="8">
    <source>
        <dbReference type="SMART" id="SM00382"/>
    </source>
</evidence>
<dbReference type="GO" id="GO:0005524">
    <property type="term" value="F:ATP binding"/>
    <property type="evidence" value="ECO:0007669"/>
    <property type="project" value="UniProtKB-KW"/>
</dbReference>
<dbReference type="PANTHER" id="PTHR23070">
    <property type="entry name" value="BCS1 AAA-TYPE ATPASE"/>
    <property type="match status" value="1"/>
</dbReference>
<dbReference type="Proteomes" id="UP001152484">
    <property type="component" value="Unassembled WGS sequence"/>
</dbReference>
<evidence type="ECO:0000256" key="5">
    <source>
        <dbReference type="ARBA" id="ARBA00022842"/>
    </source>
</evidence>
<dbReference type="InterPro" id="IPR025753">
    <property type="entry name" value="AAA_N_dom"/>
</dbReference>
<dbReference type="Gene3D" id="3.40.50.300">
    <property type="entry name" value="P-loop containing nucleotide triphosphate hydrolases"/>
    <property type="match status" value="1"/>
</dbReference>
<evidence type="ECO:0000256" key="2">
    <source>
        <dbReference type="ARBA" id="ARBA00004474"/>
    </source>
</evidence>
<protein>
    <recommendedName>
        <fullName evidence="8">AAA+ ATPase domain-containing protein</fullName>
    </recommendedName>
</protein>
<dbReference type="GO" id="GO:0006950">
    <property type="term" value="P:response to stress"/>
    <property type="evidence" value="ECO:0007669"/>
    <property type="project" value="UniProtKB-ARBA"/>
</dbReference>
<dbReference type="InterPro" id="IPR003960">
    <property type="entry name" value="ATPase_AAA_CS"/>
</dbReference>
<keyword evidence="5" id="KW-0460">Magnesium</keyword>
<organism evidence="9 10">
    <name type="scientific">Cuscuta europaea</name>
    <name type="common">European dodder</name>
    <dbReference type="NCBI Taxonomy" id="41803"/>
    <lineage>
        <taxon>Eukaryota</taxon>
        <taxon>Viridiplantae</taxon>
        <taxon>Streptophyta</taxon>
        <taxon>Embryophyta</taxon>
        <taxon>Tracheophyta</taxon>
        <taxon>Spermatophyta</taxon>
        <taxon>Magnoliopsida</taxon>
        <taxon>eudicotyledons</taxon>
        <taxon>Gunneridae</taxon>
        <taxon>Pentapetalae</taxon>
        <taxon>asterids</taxon>
        <taxon>lamiids</taxon>
        <taxon>Solanales</taxon>
        <taxon>Convolvulaceae</taxon>
        <taxon>Cuscuteae</taxon>
        <taxon>Cuscuta</taxon>
        <taxon>Cuscuta subgen. Cuscuta</taxon>
    </lineage>
</organism>
<dbReference type="Pfam" id="PF25568">
    <property type="entry name" value="AAA_lid_At3g28540"/>
    <property type="match status" value="1"/>
</dbReference>
<keyword evidence="4" id="KW-0378">Hydrolase</keyword>
<dbReference type="SUPFAM" id="SSF52540">
    <property type="entry name" value="P-loop containing nucleoside triphosphate hydrolases"/>
    <property type="match status" value="1"/>
</dbReference>
<gene>
    <name evidence="9" type="ORF">CEURO_LOCUS21499</name>
</gene>
<dbReference type="Pfam" id="PF00004">
    <property type="entry name" value="AAA"/>
    <property type="match status" value="1"/>
</dbReference>
<dbReference type="InterPro" id="IPR003959">
    <property type="entry name" value="ATPase_AAA_core"/>
</dbReference>
<evidence type="ECO:0000313" key="9">
    <source>
        <dbReference type="EMBL" id="CAH9117321.1"/>
    </source>
</evidence>
<comment type="similarity">
    <text evidence="3">Belongs to the AAA ATPase family. BCS1 subfamily.</text>
</comment>
<comment type="catalytic activity">
    <reaction evidence="6">
        <text>ATP + H2O = ADP + phosphate + H(+)</text>
        <dbReference type="Rhea" id="RHEA:13065"/>
        <dbReference type="ChEBI" id="CHEBI:15377"/>
        <dbReference type="ChEBI" id="CHEBI:15378"/>
        <dbReference type="ChEBI" id="CHEBI:30616"/>
        <dbReference type="ChEBI" id="CHEBI:43474"/>
        <dbReference type="ChEBI" id="CHEBI:456216"/>
    </reaction>
</comment>
<reference evidence="9" key="1">
    <citation type="submission" date="2022-07" db="EMBL/GenBank/DDBJ databases">
        <authorList>
            <person name="Macas J."/>
            <person name="Novak P."/>
            <person name="Neumann P."/>
        </authorList>
    </citation>
    <scope>NUCLEOTIDE SEQUENCE</scope>
</reference>
<dbReference type="GO" id="GO:0009536">
    <property type="term" value="C:plastid"/>
    <property type="evidence" value="ECO:0007669"/>
    <property type="project" value="UniProtKB-SubCell"/>
</dbReference>
<dbReference type="InterPro" id="IPR050747">
    <property type="entry name" value="Mitochondrial_chaperone_BCS1"/>
</dbReference>
<dbReference type="Gene3D" id="6.10.280.40">
    <property type="match status" value="1"/>
</dbReference>
<dbReference type="CDD" id="cd19510">
    <property type="entry name" value="RecA-like_BCS1"/>
    <property type="match status" value="1"/>
</dbReference>
<name>A0A9P0ZX53_CUSEU</name>
<dbReference type="InterPro" id="IPR058017">
    <property type="entry name" value="At3g28540-like_C"/>
</dbReference>
<dbReference type="PROSITE" id="PS00674">
    <property type="entry name" value="AAA"/>
    <property type="match status" value="1"/>
</dbReference>
<keyword evidence="10" id="KW-1185">Reference proteome</keyword>
<evidence type="ECO:0000256" key="3">
    <source>
        <dbReference type="ARBA" id="ARBA00007448"/>
    </source>
</evidence>
<comment type="cofactor">
    <cofactor evidence="1">
        <name>Mg(2+)</name>
        <dbReference type="ChEBI" id="CHEBI:18420"/>
    </cofactor>
</comment>
<feature type="domain" description="AAA+ ATPase" evidence="8">
    <location>
        <begin position="248"/>
        <end position="387"/>
    </location>
</feature>
<keyword evidence="7" id="KW-0067">ATP-binding</keyword>
<evidence type="ECO:0000256" key="4">
    <source>
        <dbReference type="ARBA" id="ARBA00022801"/>
    </source>
</evidence>
<dbReference type="SMART" id="SM00382">
    <property type="entry name" value="AAA"/>
    <property type="match status" value="1"/>
</dbReference>
<comment type="subcellular location">
    <subcellularLocation>
        <location evidence="2">Plastid</location>
    </subcellularLocation>
</comment>